<dbReference type="Proteomes" id="UP000306416">
    <property type="component" value="Unassembled WGS sequence"/>
</dbReference>
<feature type="domain" description="4Fe-4S ferredoxin-type" evidence="5">
    <location>
        <begin position="215"/>
        <end position="244"/>
    </location>
</feature>
<dbReference type="RefSeq" id="WP_135868680.1">
    <property type="nucleotide sequence ID" value="NZ_SRSC01000001.1"/>
</dbReference>
<evidence type="ECO:0000256" key="2">
    <source>
        <dbReference type="ARBA" id="ARBA00022723"/>
    </source>
</evidence>
<keyword evidence="4" id="KW-0411">Iron-sulfur</keyword>
<name>A0A4S1CKU3_9BACT</name>
<accession>A0A4S1CKU3</accession>
<reference evidence="6 7" key="1">
    <citation type="submission" date="2019-04" db="EMBL/GenBank/DDBJ databases">
        <title>Geobacter oryzae sp. nov., ferric-reducing bacteria isolated from paddy soil.</title>
        <authorList>
            <person name="Xu Z."/>
            <person name="Masuda Y."/>
            <person name="Itoh H."/>
            <person name="Senoo K."/>
        </authorList>
    </citation>
    <scope>NUCLEOTIDE SEQUENCE [LARGE SCALE GENOMIC DNA]</scope>
    <source>
        <strain evidence="6 7">Red111</strain>
    </source>
</reference>
<dbReference type="PANTHER" id="PTHR24960">
    <property type="entry name" value="PHOTOSYSTEM I IRON-SULFUR CENTER-RELATED"/>
    <property type="match status" value="1"/>
</dbReference>
<protein>
    <submittedName>
        <fullName evidence="6">DUF362 domain-containing protein</fullName>
    </submittedName>
</protein>
<keyword evidence="7" id="KW-1185">Reference proteome</keyword>
<dbReference type="Gene3D" id="3.40.50.11440">
    <property type="match status" value="1"/>
</dbReference>
<dbReference type="Pfam" id="PF04015">
    <property type="entry name" value="DUF362"/>
    <property type="match status" value="1"/>
</dbReference>
<evidence type="ECO:0000256" key="3">
    <source>
        <dbReference type="ARBA" id="ARBA00023004"/>
    </source>
</evidence>
<dbReference type="GO" id="GO:0051539">
    <property type="term" value="F:4 iron, 4 sulfur cluster binding"/>
    <property type="evidence" value="ECO:0007669"/>
    <property type="project" value="UniProtKB-KW"/>
</dbReference>
<sequence>MKSKVFFADMRAGAKENLFAKIGRLMQQAGLSVAIAPGDLVAVKVHFGERGNHTFIRPIFLRRVVDEIKGCEGKPFLTDSSTLYPGERKEAVSALACAVENGFAYAVVNAPLIMCDGLKGHNAKDVQVDGEILKTVNIGAEILEADALIAVSHFKCHELTGFGGTLKNLGMGCSSRTGKMQQHSTVAPKVAERFCNGCSVCLKSCAHAAITIIEGKAQIDADACVGCGRCITACQRKAINIQWNESASLVMRKMAEYAKGTLHGKAGKTLFLNFITQVSPACDCYGHADAPIVNDIGICASTDPVALDQACADLVNNARGNQDTALASGHEPGGDKFRGVHPEIDWEVQLEHAEKIGIGTRSYELVKI</sequence>
<evidence type="ECO:0000256" key="4">
    <source>
        <dbReference type="ARBA" id="ARBA00023014"/>
    </source>
</evidence>
<evidence type="ECO:0000313" key="6">
    <source>
        <dbReference type="EMBL" id="TGU74347.1"/>
    </source>
</evidence>
<dbReference type="GO" id="GO:0046872">
    <property type="term" value="F:metal ion binding"/>
    <property type="evidence" value="ECO:0007669"/>
    <property type="project" value="UniProtKB-KW"/>
</dbReference>
<keyword evidence="3" id="KW-0408">Iron</keyword>
<proteinExistence type="predicted"/>
<dbReference type="Pfam" id="PF12838">
    <property type="entry name" value="Fer4_7"/>
    <property type="match status" value="1"/>
</dbReference>
<keyword evidence="1" id="KW-0004">4Fe-4S</keyword>
<dbReference type="AlphaFoldDB" id="A0A4S1CKU3"/>
<gene>
    <name evidence="6" type="ORF">E4633_02465</name>
</gene>
<evidence type="ECO:0000259" key="5">
    <source>
        <dbReference type="PROSITE" id="PS51379"/>
    </source>
</evidence>
<dbReference type="InterPro" id="IPR050157">
    <property type="entry name" value="PSI_iron-sulfur_center"/>
</dbReference>
<dbReference type="EMBL" id="SRSC01000001">
    <property type="protein sequence ID" value="TGU74347.1"/>
    <property type="molecule type" value="Genomic_DNA"/>
</dbReference>
<evidence type="ECO:0000256" key="1">
    <source>
        <dbReference type="ARBA" id="ARBA00022485"/>
    </source>
</evidence>
<dbReference type="InterPro" id="IPR017896">
    <property type="entry name" value="4Fe4S_Fe-S-bd"/>
</dbReference>
<keyword evidence="2" id="KW-0479">Metal-binding</keyword>
<evidence type="ECO:0000313" key="7">
    <source>
        <dbReference type="Proteomes" id="UP000306416"/>
    </source>
</evidence>
<feature type="domain" description="4Fe-4S ferredoxin-type" evidence="5">
    <location>
        <begin position="186"/>
        <end position="214"/>
    </location>
</feature>
<organism evidence="6 7">
    <name type="scientific">Geomonas terrae</name>
    <dbReference type="NCBI Taxonomy" id="2562681"/>
    <lineage>
        <taxon>Bacteria</taxon>
        <taxon>Pseudomonadati</taxon>
        <taxon>Thermodesulfobacteriota</taxon>
        <taxon>Desulfuromonadia</taxon>
        <taxon>Geobacterales</taxon>
        <taxon>Geobacteraceae</taxon>
        <taxon>Geomonas</taxon>
    </lineage>
</organism>
<dbReference type="PROSITE" id="PS51379">
    <property type="entry name" value="4FE4S_FER_2"/>
    <property type="match status" value="2"/>
</dbReference>
<dbReference type="InterPro" id="IPR007160">
    <property type="entry name" value="DUF362"/>
</dbReference>
<dbReference type="SUPFAM" id="SSF54862">
    <property type="entry name" value="4Fe-4S ferredoxins"/>
    <property type="match status" value="1"/>
</dbReference>
<comment type="caution">
    <text evidence="6">The sequence shown here is derived from an EMBL/GenBank/DDBJ whole genome shotgun (WGS) entry which is preliminary data.</text>
</comment>
<dbReference type="PANTHER" id="PTHR24960:SF83">
    <property type="entry name" value="4FE-4S FERREDOXIN-TYPE DOMAIN-CONTAINING PROTEIN"/>
    <property type="match status" value="1"/>
</dbReference>
<dbReference type="Gene3D" id="3.30.70.20">
    <property type="match status" value="1"/>
</dbReference>